<dbReference type="Gene3D" id="3.40.630.70">
    <property type="entry name" value="Leucyl/phenylalanyl-tRNA-protein transferase, C-terminal domain"/>
    <property type="match status" value="1"/>
</dbReference>
<dbReference type="OrthoDB" id="9790282at2"/>
<dbReference type="InterPro" id="IPR042221">
    <property type="entry name" value="Leu/Phe-tRNA_Trfase_N"/>
</dbReference>
<evidence type="ECO:0000313" key="5">
    <source>
        <dbReference type="EMBL" id="RYB94130.1"/>
    </source>
</evidence>
<keyword evidence="3 4" id="KW-0012">Acyltransferase</keyword>
<accession>A0A4Q2RXX9</accession>
<evidence type="ECO:0000256" key="3">
    <source>
        <dbReference type="ARBA" id="ARBA00023315"/>
    </source>
</evidence>
<dbReference type="InterPro" id="IPR042203">
    <property type="entry name" value="Leu/Phe-tRNA_Trfase_C"/>
</dbReference>
<dbReference type="GO" id="GO:0030163">
    <property type="term" value="P:protein catabolic process"/>
    <property type="evidence" value="ECO:0007669"/>
    <property type="project" value="UniProtKB-UniRule"/>
</dbReference>
<dbReference type="Proteomes" id="UP000294071">
    <property type="component" value="Unassembled WGS sequence"/>
</dbReference>
<evidence type="ECO:0000256" key="2">
    <source>
        <dbReference type="ARBA" id="ARBA00022679"/>
    </source>
</evidence>
<dbReference type="EC" id="2.3.2.6" evidence="4"/>
<comment type="catalytic activity">
    <reaction evidence="4">
        <text>N-terminal L-arginyl-[protein] + L-leucyl-tRNA(Leu) = N-terminal L-leucyl-L-arginyl-[protein] + tRNA(Leu) + H(+)</text>
        <dbReference type="Rhea" id="RHEA:50416"/>
        <dbReference type="Rhea" id="RHEA-COMP:9613"/>
        <dbReference type="Rhea" id="RHEA-COMP:9622"/>
        <dbReference type="Rhea" id="RHEA-COMP:12672"/>
        <dbReference type="Rhea" id="RHEA-COMP:12673"/>
        <dbReference type="ChEBI" id="CHEBI:15378"/>
        <dbReference type="ChEBI" id="CHEBI:64719"/>
        <dbReference type="ChEBI" id="CHEBI:78442"/>
        <dbReference type="ChEBI" id="CHEBI:78494"/>
        <dbReference type="ChEBI" id="CHEBI:133044"/>
        <dbReference type="EC" id="2.3.2.6"/>
    </reaction>
</comment>
<comment type="subcellular location">
    <subcellularLocation>
        <location evidence="4">Cytoplasm</location>
    </subcellularLocation>
</comment>
<comment type="similarity">
    <text evidence="4">Belongs to the L/F-transferase family.</text>
</comment>
<dbReference type="InterPro" id="IPR016181">
    <property type="entry name" value="Acyl_CoA_acyltransferase"/>
</dbReference>
<dbReference type="InterPro" id="IPR004616">
    <property type="entry name" value="Leu/Phe-tRNA_Trfase"/>
</dbReference>
<comment type="caution">
    <text evidence="5">The sequence shown here is derived from an EMBL/GenBank/DDBJ whole genome shotgun (WGS) entry which is preliminary data.</text>
</comment>
<sequence>MRNVPIAPDPTPWAFPHHSTWDPDDDLVALGADLDSGTLLTAYGLGLFPMPVTLEGDEQLGWFSPVERGVLPLDGIRVSRSLRRSARDFEIRIDTAFDEVVARCGSPDREDGWITPAFVRAYGRLHRLGWAHSVEAWRDGELAGGLYGVSIGGLFAGESMFHRDRDASKVALLGLVDVLRDSHADHRVLDVQWQTPHLASLGVVRRPRAEYLEQLEQSLDVPLPPAFRVDE</sequence>
<evidence type="ECO:0000313" key="6">
    <source>
        <dbReference type="Proteomes" id="UP000294071"/>
    </source>
</evidence>
<dbReference type="Gene3D" id="3.30.70.3550">
    <property type="entry name" value="Leucyl/phenylalanyl-tRNA-protein transferase, N-terminal domain"/>
    <property type="match status" value="1"/>
</dbReference>
<keyword evidence="6" id="KW-1185">Reference proteome</keyword>
<reference evidence="5 6" key="1">
    <citation type="submission" date="2019-01" db="EMBL/GenBank/DDBJ databases">
        <title>Novel species of Nocardioides.</title>
        <authorList>
            <person name="Liu Q."/>
            <person name="Xin Y.-H."/>
        </authorList>
    </citation>
    <scope>NUCLEOTIDE SEQUENCE [LARGE SCALE GENOMIC DNA]</scope>
    <source>
        <strain evidence="5 6">CGMCC 4.6882</strain>
    </source>
</reference>
<dbReference type="AlphaFoldDB" id="A0A4Q2RXX9"/>
<dbReference type="SUPFAM" id="SSF55729">
    <property type="entry name" value="Acyl-CoA N-acyltransferases (Nat)"/>
    <property type="match status" value="1"/>
</dbReference>
<dbReference type="PANTHER" id="PTHR30098">
    <property type="entry name" value="LEUCYL/PHENYLALANYL-TRNA--PROTEIN TRANSFERASE"/>
    <property type="match status" value="1"/>
</dbReference>
<keyword evidence="1 4" id="KW-0963">Cytoplasm</keyword>
<dbReference type="PANTHER" id="PTHR30098:SF2">
    <property type="entry name" value="LEUCYL_PHENYLALANYL-TRNA--PROTEIN TRANSFERASE"/>
    <property type="match status" value="1"/>
</dbReference>
<keyword evidence="2 4" id="KW-0808">Transferase</keyword>
<name>A0A4Q2RXX9_9ACTN</name>
<proteinExistence type="inferred from homology"/>
<organism evidence="5 6">
    <name type="scientific">Nocardioides oleivorans</name>
    <dbReference type="NCBI Taxonomy" id="273676"/>
    <lineage>
        <taxon>Bacteria</taxon>
        <taxon>Bacillati</taxon>
        <taxon>Actinomycetota</taxon>
        <taxon>Actinomycetes</taxon>
        <taxon>Propionibacteriales</taxon>
        <taxon>Nocardioidaceae</taxon>
        <taxon>Nocardioides</taxon>
    </lineage>
</organism>
<dbReference type="HAMAP" id="MF_00688">
    <property type="entry name" value="Leu_Phe_trans"/>
    <property type="match status" value="1"/>
</dbReference>
<protein>
    <recommendedName>
        <fullName evidence="4">Leucyl/phenylalanyl-tRNA--protein transferase</fullName>
        <ecNumber evidence="4">2.3.2.6</ecNumber>
    </recommendedName>
    <alternativeName>
        <fullName evidence="4">L/F-transferase</fullName>
    </alternativeName>
    <alternativeName>
        <fullName evidence="4">Leucyltransferase</fullName>
    </alternativeName>
    <alternativeName>
        <fullName evidence="4">Phenyalanyltransferase</fullName>
    </alternativeName>
</protein>
<evidence type="ECO:0000256" key="4">
    <source>
        <dbReference type="HAMAP-Rule" id="MF_00688"/>
    </source>
</evidence>
<comment type="function">
    <text evidence="4">Functions in the N-end rule pathway of protein degradation where it conjugates Leu, Phe and, less efficiently, Met from aminoacyl-tRNAs to the N-termini of proteins containing an N-terminal arginine or lysine.</text>
</comment>
<comment type="catalytic activity">
    <reaction evidence="4">
        <text>L-phenylalanyl-tRNA(Phe) + an N-terminal L-alpha-aminoacyl-[protein] = an N-terminal L-phenylalanyl-L-alpha-aminoacyl-[protein] + tRNA(Phe)</text>
        <dbReference type="Rhea" id="RHEA:43632"/>
        <dbReference type="Rhea" id="RHEA-COMP:9668"/>
        <dbReference type="Rhea" id="RHEA-COMP:9699"/>
        <dbReference type="Rhea" id="RHEA-COMP:10636"/>
        <dbReference type="Rhea" id="RHEA-COMP:10637"/>
        <dbReference type="ChEBI" id="CHEBI:78442"/>
        <dbReference type="ChEBI" id="CHEBI:78531"/>
        <dbReference type="ChEBI" id="CHEBI:78597"/>
        <dbReference type="ChEBI" id="CHEBI:83561"/>
        <dbReference type="EC" id="2.3.2.6"/>
    </reaction>
</comment>
<dbReference type="GO" id="GO:0005737">
    <property type="term" value="C:cytoplasm"/>
    <property type="evidence" value="ECO:0007669"/>
    <property type="project" value="UniProtKB-SubCell"/>
</dbReference>
<evidence type="ECO:0000256" key="1">
    <source>
        <dbReference type="ARBA" id="ARBA00022490"/>
    </source>
</evidence>
<gene>
    <name evidence="4" type="primary">aat</name>
    <name evidence="5" type="ORF">EUA93_07100</name>
</gene>
<dbReference type="NCBIfam" id="TIGR00667">
    <property type="entry name" value="aat"/>
    <property type="match status" value="1"/>
</dbReference>
<dbReference type="Pfam" id="PF03588">
    <property type="entry name" value="Leu_Phe_trans"/>
    <property type="match status" value="1"/>
</dbReference>
<dbReference type="GO" id="GO:0008914">
    <property type="term" value="F:leucyl-tRNA--protein transferase activity"/>
    <property type="evidence" value="ECO:0007669"/>
    <property type="project" value="UniProtKB-UniRule"/>
</dbReference>
<comment type="catalytic activity">
    <reaction evidence="4">
        <text>N-terminal L-lysyl-[protein] + L-leucyl-tRNA(Leu) = N-terminal L-leucyl-L-lysyl-[protein] + tRNA(Leu) + H(+)</text>
        <dbReference type="Rhea" id="RHEA:12340"/>
        <dbReference type="Rhea" id="RHEA-COMP:9613"/>
        <dbReference type="Rhea" id="RHEA-COMP:9622"/>
        <dbReference type="Rhea" id="RHEA-COMP:12670"/>
        <dbReference type="Rhea" id="RHEA-COMP:12671"/>
        <dbReference type="ChEBI" id="CHEBI:15378"/>
        <dbReference type="ChEBI" id="CHEBI:65249"/>
        <dbReference type="ChEBI" id="CHEBI:78442"/>
        <dbReference type="ChEBI" id="CHEBI:78494"/>
        <dbReference type="ChEBI" id="CHEBI:133043"/>
        <dbReference type="EC" id="2.3.2.6"/>
    </reaction>
</comment>
<dbReference type="EMBL" id="SDWT01000001">
    <property type="protein sequence ID" value="RYB94130.1"/>
    <property type="molecule type" value="Genomic_DNA"/>
</dbReference>